<keyword evidence="3" id="KW-1185">Reference proteome</keyword>
<proteinExistence type="predicted"/>
<evidence type="ECO:0000313" key="3">
    <source>
        <dbReference type="Proteomes" id="UP000789396"/>
    </source>
</evidence>
<evidence type="ECO:0000313" key="2">
    <source>
        <dbReference type="EMBL" id="CAG8818864.1"/>
    </source>
</evidence>
<dbReference type="InterPro" id="IPR040598">
    <property type="entry name" value="NIP7_N"/>
</dbReference>
<organism evidence="2 3">
    <name type="scientific">Racocetra fulgida</name>
    <dbReference type="NCBI Taxonomy" id="60492"/>
    <lineage>
        <taxon>Eukaryota</taxon>
        <taxon>Fungi</taxon>
        <taxon>Fungi incertae sedis</taxon>
        <taxon>Mucoromycota</taxon>
        <taxon>Glomeromycotina</taxon>
        <taxon>Glomeromycetes</taxon>
        <taxon>Diversisporales</taxon>
        <taxon>Gigasporaceae</taxon>
        <taxon>Racocetra</taxon>
    </lineage>
</organism>
<dbReference type="AlphaFoldDB" id="A0A9N9KCL4"/>
<feature type="non-terminal residue" evidence="2">
    <location>
        <position position="1"/>
    </location>
</feature>
<dbReference type="Proteomes" id="UP000789396">
    <property type="component" value="Unassembled WGS sequence"/>
</dbReference>
<name>A0A9N9KCL4_9GLOM</name>
<feature type="domain" description="60S ribosome subunit biogenesis protein NIP7 pre-PUA" evidence="1">
    <location>
        <begin position="4"/>
        <end position="50"/>
    </location>
</feature>
<dbReference type="EMBL" id="CAJVPZ010096520">
    <property type="protein sequence ID" value="CAG8818864.1"/>
    <property type="molecule type" value="Genomic_DNA"/>
</dbReference>
<evidence type="ECO:0000259" key="1">
    <source>
        <dbReference type="Pfam" id="PF17833"/>
    </source>
</evidence>
<reference evidence="2" key="1">
    <citation type="submission" date="2021-06" db="EMBL/GenBank/DDBJ databases">
        <authorList>
            <person name="Kallberg Y."/>
            <person name="Tangrot J."/>
            <person name="Rosling A."/>
        </authorList>
    </citation>
    <scope>NUCLEOTIDE SEQUENCE</scope>
    <source>
        <strain evidence="2">IN212</strain>
    </source>
</reference>
<comment type="caution">
    <text evidence="2">The sequence shown here is derived from an EMBL/GenBank/DDBJ whole genome shotgun (WGS) entry which is preliminary data.</text>
</comment>
<gene>
    <name evidence="2" type="ORF">RFULGI_LOCUS19465</name>
</gene>
<sequence>HIFKNIRNKLKKYVDINKFIKAVQKLVYNNSLEIYYVEQEITALWRQFPEAK</sequence>
<dbReference type="Pfam" id="PF17833">
    <property type="entry name" value="pre-PUA_NIP7"/>
    <property type="match status" value="1"/>
</dbReference>
<dbReference type="OrthoDB" id="2437251at2759"/>
<protein>
    <submittedName>
        <fullName evidence="2">820_t:CDS:1</fullName>
    </submittedName>
</protein>
<feature type="non-terminal residue" evidence="2">
    <location>
        <position position="52"/>
    </location>
</feature>
<accession>A0A9N9KCL4</accession>